<evidence type="ECO:0000313" key="13">
    <source>
        <dbReference type="Proteomes" id="UP000782610"/>
    </source>
</evidence>
<feature type="domain" description="ABC transmembrane type-1" evidence="11">
    <location>
        <begin position="43"/>
        <end position="324"/>
    </location>
</feature>
<dbReference type="SUPFAM" id="SSF90123">
    <property type="entry name" value="ABC transporter transmembrane region"/>
    <property type="match status" value="1"/>
</dbReference>
<sequence length="606" mass="65726">MGGNGGTPRLGRKGEAQAIDPRSLQPLRRLLPFILRYPWRVGLTIAFLLIAATTSLLIPLFAGKIIDKGFVAQNLGMVASYGWLVLGVVAVMAVASAARFYFVSVLGERVILDLRREVFDRMLSLDQTFFDLHRVGELTSRLNADVATIRNAVGSSLSMTLRGMITIVGAVVLMFLTSFYLALGVVVIVPLIVLPVLLLTRRLRKMSRRTQDALAEMSAMATETLSASKTVKSFVQEPVQSRLYADKSQDSYRAEVTRLGGRAALVGGIMFIVAAALVVMVWWGAKSVFDGAVTTGQLAQFMLYALMATSALTSISEVLGSLQTVAGSTERLIEILDTKPTILSPAQARPMPMPSLGIVAFEDVGFAYETRDNEQILSGLGFAVNKGETVALVGASGAGKSTVFALLQRFYDVTSGRILVDGVDIRNADLADLRRRFAYVEQEPTIFAGTITQNIRFGKPDATDAEIEAAARAALVHDFVTALPNGYASIVGERGVMLSGGQKQRIAIARALLKDAPILLLDEATSALDAESERLVQIALDRLMEGRTTLVIAHRLATIRDADRILVLDKGRLIDQGTHDELVRKGGRYAELARLQFRLEEPRAAE</sequence>
<dbReference type="InterPro" id="IPR017871">
    <property type="entry name" value="ABC_transporter-like_CS"/>
</dbReference>
<dbReference type="InterPro" id="IPR003439">
    <property type="entry name" value="ABC_transporter-like_ATP-bd"/>
</dbReference>
<organism evidence="12 13">
    <name type="scientific">Devosia nanyangense</name>
    <dbReference type="NCBI Taxonomy" id="1228055"/>
    <lineage>
        <taxon>Bacteria</taxon>
        <taxon>Pseudomonadati</taxon>
        <taxon>Pseudomonadota</taxon>
        <taxon>Alphaproteobacteria</taxon>
        <taxon>Hyphomicrobiales</taxon>
        <taxon>Devosiaceae</taxon>
        <taxon>Devosia</taxon>
    </lineage>
</organism>
<evidence type="ECO:0000256" key="8">
    <source>
        <dbReference type="ARBA" id="ARBA00024725"/>
    </source>
</evidence>
<dbReference type="InterPro" id="IPR003593">
    <property type="entry name" value="AAA+_ATPase"/>
</dbReference>
<protein>
    <submittedName>
        <fullName evidence="12">ATP-binding cassette domain-containing protein</fullName>
    </submittedName>
</protein>
<evidence type="ECO:0000256" key="9">
    <source>
        <dbReference type="SAM" id="Phobius"/>
    </source>
</evidence>
<comment type="caution">
    <text evidence="12">The sequence shown here is derived from an EMBL/GenBank/DDBJ whole genome shotgun (WGS) entry which is preliminary data.</text>
</comment>
<dbReference type="AlphaFoldDB" id="A0A933NY22"/>
<accession>A0A933NY22</accession>
<feature type="transmembrane region" description="Helical" evidence="9">
    <location>
        <begin position="159"/>
        <end position="176"/>
    </location>
</feature>
<evidence type="ECO:0000256" key="5">
    <source>
        <dbReference type="ARBA" id="ARBA00022840"/>
    </source>
</evidence>
<evidence type="ECO:0000256" key="6">
    <source>
        <dbReference type="ARBA" id="ARBA00022989"/>
    </source>
</evidence>
<keyword evidence="4" id="KW-0547">Nucleotide-binding</keyword>
<dbReference type="InterPro" id="IPR039421">
    <property type="entry name" value="Type_1_exporter"/>
</dbReference>
<keyword evidence="5 12" id="KW-0067">ATP-binding</keyword>
<dbReference type="PROSITE" id="PS50929">
    <property type="entry name" value="ABC_TM1F"/>
    <property type="match status" value="1"/>
</dbReference>
<evidence type="ECO:0000256" key="1">
    <source>
        <dbReference type="ARBA" id="ARBA00004651"/>
    </source>
</evidence>
<dbReference type="SMART" id="SM00382">
    <property type="entry name" value="AAA"/>
    <property type="match status" value="1"/>
</dbReference>
<comment type="function">
    <text evidence="8">Part of an ABC transporter complex. Transmembrane domains (TMD) form a pore in the inner membrane and the ATP-binding domain (NBD) is responsible for energy generation.</text>
</comment>
<name>A0A933NY22_9HYPH</name>
<dbReference type="GO" id="GO:0005524">
    <property type="term" value="F:ATP binding"/>
    <property type="evidence" value="ECO:0007669"/>
    <property type="project" value="UniProtKB-KW"/>
</dbReference>
<reference evidence="12" key="1">
    <citation type="submission" date="2020-07" db="EMBL/GenBank/DDBJ databases">
        <title>Huge and variable diversity of episymbiotic CPR bacteria and DPANN archaea in groundwater ecosystems.</title>
        <authorList>
            <person name="He C.Y."/>
            <person name="Keren R."/>
            <person name="Whittaker M."/>
            <person name="Farag I.F."/>
            <person name="Doudna J."/>
            <person name="Cate J.H.D."/>
            <person name="Banfield J.F."/>
        </authorList>
    </citation>
    <scope>NUCLEOTIDE SEQUENCE</scope>
    <source>
        <strain evidence="12">NC_groundwater_1586_Pr3_B-0.1um_66_15</strain>
    </source>
</reference>
<gene>
    <name evidence="12" type="ORF">HY834_08695</name>
</gene>
<feature type="transmembrane region" description="Helical" evidence="9">
    <location>
        <begin position="81"/>
        <end position="102"/>
    </location>
</feature>
<comment type="subcellular location">
    <subcellularLocation>
        <location evidence="1">Cell membrane</location>
        <topology evidence="1">Multi-pass membrane protein</topology>
    </subcellularLocation>
</comment>
<evidence type="ECO:0000259" key="10">
    <source>
        <dbReference type="PROSITE" id="PS50893"/>
    </source>
</evidence>
<dbReference type="Gene3D" id="1.20.1560.10">
    <property type="entry name" value="ABC transporter type 1, transmembrane domain"/>
    <property type="match status" value="1"/>
</dbReference>
<dbReference type="PROSITE" id="PS50893">
    <property type="entry name" value="ABC_TRANSPORTER_2"/>
    <property type="match status" value="1"/>
</dbReference>
<feature type="transmembrane region" description="Helical" evidence="9">
    <location>
        <begin position="263"/>
        <end position="283"/>
    </location>
</feature>
<dbReference type="Pfam" id="PF00664">
    <property type="entry name" value="ABC_membrane"/>
    <property type="match status" value="1"/>
</dbReference>
<dbReference type="Gene3D" id="3.40.50.300">
    <property type="entry name" value="P-loop containing nucleotide triphosphate hydrolases"/>
    <property type="match status" value="1"/>
</dbReference>
<dbReference type="InterPro" id="IPR027417">
    <property type="entry name" value="P-loop_NTPase"/>
</dbReference>
<dbReference type="CDD" id="cd03249">
    <property type="entry name" value="ABC_MTABC3_MDL1_MDL2"/>
    <property type="match status" value="1"/>
</dbReference>
<dbReference type="GO" id="GO:0005886">
    <property type="term" value="C:plasma membrane"/>
    <property type="evidence" value="ECO:0007669"/>
    <property type="project" value="UniProtKB-SubCell"/>
</dbReference>
<dbReference type="Pfam" id="PF00005">
    <property type="entry name" value="ABC_tran"/>
    <property type="match status" value="1"/>
</dbReference>
<evidence type="ECO:0000256" key="2">
    <source>
        <dbReference type="ARBA" id="ARBA00005417"/>
    </source>
</evidence>
<dbReference type="GO" id="GO:0090374">
    <property type="term" value="P:oligopeptide export from mitochondrion"/>
    <property type="evidence" value="ECO:0007669"/>
    <property type="project" value="TreeGrafter"/>
</dbReference>
<keyword evidence="6 9" id="KW-1133">Transmembrane helix</keyword>
<dbReference type="InterPro" id="IPR036640">
    <property type="entry name" value="ABC1_TM_sf"/>
</dbReference>
<evidence type="ECO:0000256" key="3">
    <source>
        <dbReference type="ARBA" id="ARBA00022692"/>
    </source>
</evidence>
<dbReference type="GO" id="GO:0015421">
    <property type="term" value="F:ABC-type oligopeptide transporter activity"/>
    <property type="evidence" value="ECO:0007669"/>
    <property type="project" value="TreeGrafter"/>
</dbReference>
<evidence type="ECO:0000313" key="12">
    <source>
        <dbReference type="EMBL" id="MBI4921815.1"/>
    </source>
</evidence>
<dbReference type="SUPFAM" id="SSF52540">
    <property type="entry name" value="P-loop containing nucleoside triphosphate hydrolases"/>
    <property type="match status" value="1"/>
</dbReference>
<feature type="domain" description="ABC transporter" evidence="10">
    <location>
        <begin position="359"/>
        <end position="595"/>
    </location>
</feature>
<keyword evidence="7 9" id="KW-0472">Membrane</keyword>
<dbReference type="InterPro" id="IPR011527">
    <property type="entry name" value="ABC1_TM_dom"/>
</dbReference>
<dbReference type="EMBL" id="JACRAF010000024">
    <property type="protein sequence ID" value="MBI4921815.1"/>
    <property type="molecule type" value="Genomic_DNA"/>
</dbReference>
<dbReference type="PANTHER" id="PTHR43394">
    <property type="entry name" value="ATP-DEPENDENT PERMEASE MDL1, MITOCHONDRIAL"/>
    <property type="match status" value="1"/>
</dbReference>
<keyword evidence="3 9" id="KW-0812">Transmembrane</keyword>
<comment type="similarity">
    <text evidence="2">Belongs to the ABC transporter superfamily.</text>
</comment>
<feature type="transmembrane region" description="Helical" evidence="9">
    <location>
        <begin position="37"/>
        <end position="61"/>
    </location>
</feature>
<feature type="transmembrane region" description="Helical" evidence="9">
    <location>
        <begin position="303"/>
        <end position="322"/>
    </location>
</feature>
<feature type="transmembrane region" description="Helical" evidence="9">
    <location>
        <begin position="182"/>
        <end position="200"/>
    </location>
</feature>
<dbReference type="PANTHER" id="PTHR43394:SF1">
    <property type="entry name" value="ATP-BINDING CASSETTE SUB-FAMILY B MEMBER 10, MITOCHONDRIAL"/>
    <property type="match status" value="1"/>
</dbReference>
<evidence type="ECO:0000256" key="7">
    <source>
        <dbReference type="ARBA" id="ARBA00023136"/>
    </source>
</evidence>
<dbReference type="GO" id="GO:0016887">
    <property type="term" value="F:ATP hydrolysis activity"/>
    <property type="evidence" value="ECO:0007669"/>
    <property type="project" value="InterPro"/>
</dbReference>
<proteinExistence type="inferred from homology"/>
<dbReference type="FunFam" id="3.40.50.300:FF:000218">
    <property type="entry name" value="Multidrug ABC transporter ATP-binding protein"/>
    <property type="match status" value="1"/>
</dbReference>
<evidence type="ECO:0000256" key="4">
    <source>
        <dbReference type="ARBA" id="ARBA00022741"/>
    </source>
</evidence>
<dbReference type="PROSITE" id="PS00211">
    <property type="entry name" value="ABC_TRANSPORTER_1"/>
    <property type="match status" value="1"/>
</dbReference>
<dbReference type="Proteomes" id="UP000782610">
    <property type="component" value="Unassembled WGS sequence"/>
</dbReference>
<evidence type="ECO:0000259" key="11">
    <source>
        <dbReference type="PROSITE" id="PS50929"/>
    </source>
</evidence>
<dbReference type="CDD" id="cd18575">
    <property type="entry name" value="ABC_6TM_bac_exporter_ABCB8_10_like"/>
    <property type="match status" value="1"/>
</dbReference>